<dbReference type="GeneID" id="41596441"/>
<organism evidence="2 3">
    <name type="scientific">Candidatus Nitrososphaera evergladensis SR1</name>
    <dbReference type="NCBI Taxonomy" id="1459636"/>
    <lineage>
        <taxon>Archaea</taxon>
        <taxon>Nitrososphaerota</taxon>
        <taxon>Nitrososphaeria</taxon>
        <taxon>Nitrososphaerales</taxon>
        <taxon>Nitrososphaeraceae</taxon>
        <taxon>Nitrososphaera</taxon>
    </lineage>
</organism>
<proteinExistence type="predicted"/>
<protein>
    <submittedName>
        <fullName evidence="2">Uncharacterized protein</fullName>
    </submittedName>
</protein>
<dbReference type="OrthoDB" id="11564at2157"/>
<dbReference type="Proteomes" id="UP000028194">
    <property type="component" value="Chromosome"/>
</dbReference>
<dbReference type="KEGG" id="nev:NTE_00575"/>
<dbReference type="RefSeq" id="WP_148699583.1">
    <property type="nucleotide sequence ID" value="NZ_CP007174.1"/>
</dbReference>
<dbReference type="eggNOG" id="arCOG04557">
    <property type="taxonomic scope" value="Archaea"/>
</dbReference>
<keyword evidence="3" id="KW-1185">Reference proteome</keyword>
<evidence type="ECO:0000313" key="2">
    <source>
        <dbReference type="EMBL" id="AIF82656.1"/>
    </source>
</evidence>
<feature type="region of interest" description="Disordered" evidence="1">
    <location>
        <begin position="1"/>
        <end position="22"/>
    </location>
</feature>
<accession>A0A075MMF7</accession>
<dbReference type="EMBL" id="CP007174">
    <property type="protein sequence ID" value="AIF82656.1"/>
    <property type="molecule type" value="Genomic_DNA"/>
</dbReference>
<feature type="compositionally biased region" description="Low complexity" evidence="1">
    <location>
        <begin position="1"/>
        <end position="10"/>
    </location>
</feature>
<gene>
    <name evidence="2" type="ORF">NTE_00575</name>
</gene>
<dbReference type="HOGENOM" id="CLU_172988_0_0_2"/>
<name>A0A075MMF7_9ARCH</name>
<evidence type="ECO:0000313" key="3">
    <source>
        <dbReference type="Proteomes" id="UP000028194"/>
    </source>
</evidence>
<reference evidence="2 3" key="1">
    <citation type="journal article" date="2014" name="PLoS ONE">
        <title>Genome Sequence of Candidatus Nitrososphaera evergladensis from Group I.1b Enriched from Everglades Soil Reveals Novel Genomic Features of the Ammonia-Oxidizing Archaea.</title>
        <authorList>
            <person name="Zhalnina K.V."/>
            <person name="Dias R."/>
            <person name="Leonard M.T."/>
            <person name="Dorr de Quadros P."/>
            <person name="Camargo F.A."/>
            <person name="Drew J.C."/>
            <person name="Farmerie W.G."/>
            <person name="Daroub S.H."/>
            <person name="Triplett E.W."/>
        </authorList>
    </citation>
    <scope>NUCLEOTIDE SEQUENCE [LARGE SCALE GENOMIC DNA]</scope>
    <source>
        <strain evidence="2 3">SR1</strain>
    </source>
</reference>
<evidence type="ECO:0000256" key="1">
    <source>
        <dbReference type="SAM" id="MobiDB-lite"/>
    </source>
</evidence>
<dbReference type="AlphaFoldDB" id="A0A075MMF7"/>
<sequence length="110" mass="11920">MSSSSSNNSSGQEIRERDERNAIKMQEMSSQWAEVIGQLVDRLTGKETSITYTFDNLTVDMPRAQGPNGQDLGNAQWTINGKVVITAEAHDAVMEGGDSRQRSLAASSTA</sequence>
<feature type="compositionally biased region" description="Basic and acidic residues" evidence="1">
    <location>
        <begin position="13"/>
        <end position="22"/>
    </location>
</feature>